<sequence length="236" mass="27916">MVKVKVGNVLSREVQVNTGLRQGDALSPIIFNLVLEKVIRMMNISPDEGVKLDGTTIKKTEYMEISRQRYGRQAEEFLKVSPYSFKNVSQFKYLGTMITHSNNMEYEILKRIQMGNKCYYAMGNLLKSRILSKTLKVQLPDIVKEIKIKRLEWVGHVWRKPDAMTKTVLQENPRRKRPLGRPRMRWEDCVKKDVIVFYLEEDWHILAQNREGWRQLCLDVWSKGRKQKKISLTYYT</sequence>
<dbReference type="Proteomes" id="UP000325440">
    <property type="component" value="Unassembled WGS sequence"/>
</dbReference>
<dbReference type="AlphaFoldDB" id="A0A5E4NTN5"/>
<proteinExistence type="predicted"/>
<gene>
    <name evidence="1" type="ORF">CINCED_3A000724</name>
</gene>
<dbReference type="OrthoDB" id="8066053at2759"/>
<evidence type="ECO:0000313" key="2">
    <source>
        <dbReference type="Proteomes" id="UP000325440"/>
    </source>
</evidence>
<accession>A0A5E4NTN5</accession>
<reference evidence="1 2" key="1">
    <citation type="submission" date="2019-08" db="EMBL/GenBank/DDBJ databases">
        <authorList>
            <person name="Alioto T."/>
            <person name="Alioto T."/>
            <person name="Gomez Garrido J."/>
        </authorList>
    </citation>
    <scope>NUCLEOTIDE SEQUENCE [LARGE SCALE GENOMIC DNA]</scope>
</reference>
<dbReference type="PANTHER" id="PTHR47027">
    <property type="entry name" value="REVERSE TRANSCRIPTASE DOMAIN-CONTAINING PROTEIN"/>
    <property type="match status" value="1"/>
</dbReference>
<dbReference type="PANTHER" id="PTHR47027:SF29">
    <property type="entry name" value="C2H2-TYPE DOMAIN-CONTAINING PROTEIN"/>
    <property type="match status" value="1"/>
</dbReference>
<evidence type="ECO:0008006" key="3">
    <source>
        <dbReference type="Google" id="ProtNLM"/>
    </source>
</evidence>
<dbReference type="EMBL" id="CABPRJ010002443">
    <property type="protein sequence ID" value="VVC46174.1"/>
    <property type="molecule type" value="Genomic_DNA"/>
</dbReference>
<name>A0A5E4NTN5_9HEMI</name>
<evidence type="ECO:0000313" key="1">
    <source>
        <dbReference type="EMBL" id="VVC46174.1"/>
    </source>
</evidence>
<keyword evidence="2" id="KW-1185">Reference proteome</keyword>
<protein>
    <recommendedName>
        <fullName evidence="3">Reverse transcriptase domain</fullName>
    </recommendedName>
</protein>
<organism evidence="1 2">
    <name type="scientific">Cinara cedri</name>
    <dbReference type="NCBI Taxonomy" id="506608"/>
    <lineage>
        <taxon>Eukaryota</taxon>
        <taxon>Metazoa</taxon>
        <taxon>Ecdysozoa</taxon>
        <taxon>Arthropoda</taxon>
        <taxon>Hexapoda</taxon>
        <taxon>Insecta</taxon>
        <taxon>Pterygota</taxon>
        <taxon>Neoptera</taxon>
        <taxon>Paraneoptera</taxon>
        <taxon>Hemiptera</taxon>
        <taxon>Sternorrhyncha</taxon>
        <taxon>Aphidomorpha</taxon>
        <taxon>Aphidoidea</taxon>
        <taxon>Aphididae</taxon>
        <taxon>Lachninae</taxon>
        <taxon>Cinara</taxon>
    </lineage>
</organism>